<gene>
    <name evidence="2" type="ORF">EH31_11055</name>
</gene>
<reference evidence="2 3" key="1">
    <citation type="submission" date="2014-04" db="EMBL/GenBank/DDBJ databases">
        <title>A comprehensive comparison of genomes of Erythrobacter spp. strains.</title>
        <authorList>
            <person name="Zheng Q."/>
        </authorList>
    </citation>
    <scope>NUCLEOTIDE SEQUENCE [LARGE SCALE GENOMIC DNA]</scope>
    <source>
        <strain evidence="2 3">DSM 6997</strain>
    </source>
</reference>
<feature type="transmembrane region" description="Helical" evidence="1">
    <location>
        <begin position="338"/>
        <end position="359"/>
    </location>
</feature>
<keyword evidence="1" id="KW-1133">Transmembrane helix</keyword>
<comment type="caution">
    <text evidence="2">The sequence shown here is derived from an EMBL/GenBank/DDBJ whole genome shotgun (WGS) entry which is preliminary data.</text>
</comment>
<keyword evidence="1" id="KW-0812">Transmembrane</keyword>
<dbReference type="AlphaFoldDB" id="A0A074MCW4"/>
<feature type="transmembrane region" description="Helical" evidence="1">
    <location>
        <begin position="115"/>
        <end position="139"/>
    </location>
</feature>
<proteinExistence type="predicted"/>
<dbReference type="EMBL" id="JMIW01000004">
    <property type="protein sequence ID" value="KEO89688.1"/>
    <property type="molecule type" value="Genomic_DNA"/>
</dbReference>
<feature type="transmembrane region" description="Helical" evidence="1">
    <location>
        <begin position="90"/>
        <end position="109"/>
    </location>
</feature>
<feature type="transmembrane region" description="Helical" evidence="1">
    <location>
        <begin position="151"/>
        <end position="175"/>
    </location>
</feature>
<feature type="transmembrane region" description="Helical" evidence="1">
    <location>
        <begin position="58"/>
        <end position="78"/>
    </location>
</feature>
<feature type="transmembrane region" description="Helical" evidence="1">
    <location>
        <begin position="365"/>
        <end position="383"/>
    </location>
</feature>
<evidence type="ECO:0000313" key="2">
    <source>
        <dbReference type="EMBL" id="KEO89688.1"/>
    </source>
</evidence>
<dbReference type="eggNOG" id="COG3213">
    <property type="taxonomic scope" value="Bacteria"/>
</dbReference>
<protein>
    <recommendedName>
        <fullName evidence="4">Short-chain dehydrogenase</fullName>
    </recommendedName>
</protein>
<evidence type="ECO:0008006" key="4">
    <source>
        <dbReference type="Google" id="ProtNLM"/>
    </source>
</evidence>
<keyword evidence="1" id="KW-0472">Membrane</keyword>
<dbReference type="OrthoDB" id="9770040at2"/>
<feature type="transmembrane region" description="Helical" evidence="1">
    <location>
        <begin position="221"/>
        <end position="238"/>
    </location>
</feature>
<sequence length="399" mass="42359">MMSPSILLAAPHRLPFLGGAIGIGGLASWWLIHVLGLYGDGPLPPQTELPASLLHGPAMIYLGLAPFIFGFLLTVFPRWMSLPDLSAKQVGPAACALFAGVVTAQLGLWTGSDRLVLAGFGLAGAGWVLASIMLAIVLYRNRAQSGPRCTHGWSAMAGILFGLAGILCAVAFIALRDPAWLPIANRIGISGFLLPVFLTVAHRMVPFFAGNVVKDYISWRPDWLLALLWALLLARLVGEVLNLGHMQTGANAGLAVTTAVMCWRWWPKASAPGLLNVLIWGFAWAPVGFAFAAVDAAFGLFGRGPDHALMIGFCCSLLVAMVTRVTQGHSGRPLVMPMVSWVAFYGIQIATISRAAAALQSESGSWLMLGAAAFAVSLLPWVIRNGAIYLSPRIDGKQG</sequence>
<feature type="transmembrane region" description="Helical" evidence="1">
    <location>
        <begin position="307"/>
        <end position="326"/>
    </location>
</feature>
<dbReference type="Proteomes" id="UP000027647">
    <property type="component" value="Unassembled WGS sequence"/>
</dbReference>
<dbReference type="Pfam" id="PF05940">
    <property type="entry name" value="NnrS"/>
    <property type="match status" value="1"/>
</dbReference>
<dbReference type="InterPro" id="IPR010266">
    <property type="entry name" value="NnrS"/>
</dbReference>
<dbReference type="RefSeq" id="WP_034960256.1">
    <property type="nucleotide sequence ID" value="NZ_JMIW01000004.1"/>
</dbReference>
<evidence type="ECO:0000256" key="1">
    <source>
        <dbReference type="SAM" id="Phobius"/>
    </source>
</evidence>
<keyword evidence="3" id="KW-1185">Reference proteome</keyword>
<feature type="transmembrane region" description="Helical" evidence="1">
    <location>
        <begin position="16"/>
        <end position="38"/>
    </location>
</feature>
<feature type="transmembrane region" description="Helical" evidence="1">
    <location>
        <begin position="187"/>
        <end position="209"/>
    </location>
</feature>
<name>A0A074MCW4_ERYLO</name>
<organism evidence="2 3">
    <name type="scientific">Erythrobacter longus</name>
    <dbReference type="NCBI Taxonomy" id="1044"/>
    <lineage>
        <taxon>Bacteria</taxon>
        <taxon>Pseudomonadati</taxon>
        <taxon>Pseudomonadota</taxon>
        <taxon>Alphaproteobacteria</taxon>
        <taxon>Sphingomonadales</taxon>
        <taxon>Erythrobacteraceae</taxon>
        <taxon>Erythrobacter/Porphyrobacter group</taxon>
        <taxon>Erythrobacter</taxon>
    </lineage>
</organism>
<feature type="transmembrane region" description="Helical" evidence="1">
    <location>
        <begin position="278"/>
        <end position="301"/>
    </location>
</feature>
<dbReference type="STRING" id="1044.EH31_11055"/>
<evidence type="ECO:0000313" key="3">
    <source>
        <dbReference type="Proteomes" id="UP000027647"/>
    </source>
</evidence>
<accession>A0A074MCW4</accession>